<sequence>MEIEDAILNLMKLLSRISIDQPYLGTSISVDSFPQSKRGDDEKEALERLVNYHALTDVIGNTTL</sequence>
<comment type="caution">
    <text evidence="1">The sequence shown here is derived from an EMBL/GenBank/DDBJ whole genome shotgun (WGS) entry which is preliminary data.</text>
</comment>
<organism evidence="1 2">
    <name type="scientific">Thermocladium modestius</name>
    <dbReference type="NCBI Taxonomy" id="62609"/>
    <lineage>
        <taxon>Archaea</taxon>
        <taxon>Thermoproteota</taxon>
        <taxon>Thermoprotei</taxon>
        <taxon>Thermoproteales</taxon>
        <taxon>Thermoproteaceae</taxon>
        <taxon>Thermocladium</taxon>
    </lineage>
</organism>
<evidence type="ECO:0000313" key="1">
    <source>
        <dbReference type="EMBL" id="GGP22346.1"/>
    </source>
</evidence>
<reference evidence="1" key="2">
    <citation type="submission" date="2020-09" db="EMBL/GenBank/DDBJ databases">
        <authorList>
            <person name="Sun Q."/>
            <person name="Ohkuma M."/>
        </authorList>
    </citation>
    <scope>NUCLEOTIDE SEQUENCE</scope>
    <source>
        <strain evidence="1">JCM 10088</strain>
    </source>
</reference>
<name>A0A830GXA6_9CREN</name>
<dbReference type="OrthoDB" id="43793at2157"/>
<dbReference type="RefSeq" id="WP_075059262.1">
    <property type="nucleotide sequence ID" value="NZ_BMNL01000004.1"/>
</dbReference>
<gene>
    <name evidence="1" type="ORF">GCM10007981_18040</name>
</gene>
<dbReference type="Proteomes" id="UP000610960">
    <property type="component" value="Unassembled WGS sequence"/>
</dbReference>
<protein>
    <submittedName>
        <fullName evidence="1">Uncharacterized protein</fullName>
    </submittedName>
</protein>
<dbReference type="AlphaFoldDB" id="A0A830GXA6"/>
<keyword evidence="2" id="KW-1185">Reference proteome</keyword>
<evidence type="ECO:0000313" key="2">
    <source>
        <dbReference type="Proteomes" id="UP000610960"/>
    </source>
</evidence>
<reference evidence="1" key="1">
    <citation type="journal article" date="2014" name="Int. J. Syst. Evol. Microbiol.">
        <title>Complete genome sequence of Corynebacterium casei LMG S-19264T (=DSM 44701T), isolated from a smear-ripened cheese.</title>
        <authorList>
            <consortium name="US DOE Joint Genome Institute (JGI-PGF)"/>
            <person name="Walter F."/>
            <person name="Albersmeier A."/>
            <person name="Kalinowski J."/>
            <person name="Ruckert C."/>
        </authorList>
    </citation>
    <scope>NUCLEOTIDE SEQUENCE</scope>
    <source>
        <strain evidence="1">JCM 10088</strain>
    </source>
</reference>
<proteinExistence type="predicted"/>
<dbReference type="EMBL" id="BMNL01000004">
    <property type="protein sequence ID" value="GGP22346.1"/>
    <property type="molecule type" value="Genomic_DNA"/>
</dbReference>
<accession>A0A830GXA6</accession>